<organism evidence="2 3">
    <name type="scientific">Goodea atripinnis</name>
    <dbReference type="NCBI Taxonomy" id="208336"/>
    <lineage>
        <taxon>Eukaryota</taxon>
        <taxon>Metazoa</taxon>
        <taxon>Chordata</taxon>
        <taxon>Craniata</taxon>
        <taxon>Vertebrata</taxon>
        <taxon>Euteleostomi</taxon>
        <taxon>Actinopterygii</taxon>
        <taxon>Neopterygii</taxon>
        <taxon>Teleostei</taxon>
        <taxon>Neoteleostei</taxon>
        <taxon>Acanthomorphata</taxon>
        <taxon>Ovalentaria</taxon>
        <taxon>Atherinomorphae</taxon>
        <taxon>Cyprinodontiformes</taxon>
        <taxon>Goodeidae</taxon>
        <taxon>Goodea</taxon>
    </lineage>
</organism>
<dbReference type="EMBL" id="JAHRIO010003436">
    <property type="protein sequence ID" value="MEQ2159796.1"/>
    <property type="molecule type" value="Genomic_DNA"/>
</dbReference>
<dbReference type="Proteomes" id="UP001476798">
    <property type="component" value="Unassembled WGS sequence"/>
</dbReference>
<name>A0ABV0ML14_9TELE</name>
<protein>
    <submittedName>
        <fullName evidence="2">Uncharacterized protein</fullName>
    </submittedName>
</protein>
<evidence type="ECO:0000256" key="1">
    <source>
        <dbReference type="SAM" id="MobiDB-lite"/>
    </source>
</evidence>
<proteinExistence type="predicted"/>
<gene>
    <name evidence="2" type="ORF">GOODEAATRI_026959</name>
</gene>
<evidence type="ECO:0000313" key="2">
    <source>
        <dbReference type="EMBL" id="MEQ2159796.1"/>
    </source>
</evidence>
<evidence type="ECO:0000313" key="3">
    <source>
        <dbReference type="Proteomes" id="UP001476798"/>
    </source>
</evidence>
<accession>A0ABV0ML14</accession>
<reference evidence="2 3" key="1">
    <citation type="submission" date="2021-06" db="EMBL/GenBank/DDBJ databases">
        <authorList>
            <person name="Palmer J.M."/>
        </authorList>
    </citation>
    <scope>NUCLEOTIDE SEQUENCE [LARGE SCALE GENOMIC DNA]</scope>
    <source>
        <strain evidence="2 3">GA_2019</strain>
        <tissue evidence="2">Muscle</tissue>
    </source>
</reference>
<sequence>METTHAPCVPPSSSPGDPFGRGRSVGNTVFLFSDSAPTPPLPGLSWKQVDVIYFESSLQVHTGLCVQFRVHVVTHWWGSNSIPHQNIAPFALKVPGFKASQFVLSG</sequence>
<feature type="region of interest" description="Disordered" evidence="1">
    <location>
        <begin position="1"/>
        <end position="21"/>
    </location>
</feature>
<keyword evidence="3" id="KW-1185">Reference proteome</keyword>
<comment type="caution">
    <text evidence="2">The sequence shown here is derived from an EMBL/GenBank/DDBJ whole genome shotgun (WGS) entry which is preliminary data.</text>
</comment>